<proteinExistence type="predicted"/>
<name>A0A0L9TUS8_PHAAN</name>
<dbReference type="EMBL" id="CM003372">
    <property type="protein sequence ID" value="KOM34147.1"/>
    <property type="molecule type" value="Genomic_DNA"/>
</dbReference>
<evidence type="ECO:0000313" key="3">
    <source>
        <dbReference type="Proteomes" id="UP000053144"/>
    </source>
</evidence>
<gene>
    <name evidence="2" type="ORF">LR48_Vigan02g029700</name>
</gene>
<dbReference type="Gramene" id="KOM34147">
    <property type="protein sequence ID" value="KOM34147"/>
    <property type="gene ID" value="LR48_Vigan02g029700"/>
</dbReference>
<feature type="region of interest" description="Disordered" evidence="1">
    <location>
        <begin position="13"/>
        <end position="35"/>
    </location>
</feature>
<protein>
    <submittedName>
        <fullName evidence="2">Uncharacterized protein</fullName>
    </submittedName>
</protein>
<evidence type="ECO:0000313" key="2">
    <source>
        <dbReference type="EMBL" id="KOM34147.1"/>
    </source>
</evidence>
<reference evidence="3" key="1">
    <citation type="journal article" date="2015" name="Proc. Natl. Acad. Sci. U.S.A.">
        <title>Genome sequencing of adzuki bean (Vigna angularis) provides insight into high starch and low fat accumulation and domestication.</title>
        <authorList>
            <person name="Yang K."/>
            <person name="Tian Z."/>
            <person name="Chen C."/>
            <person name="Luo L."/>
            <person name="Zhao B."/>
            <person name="Wang Z."/>
            <person name="Yu L."/>
            <person name="Li Y."/>
            <person name="Sun Y."/>
            <person name="Li W."/>
            <person name="Chen Y."/>
            <person name="Li Y."/>
            <person name="Zhang Y."/>
            <person name="Ai D."/>
            <person name="Zhao J."/>
            <person name="Shang C."/>
            <person name="Ma Y."/>
            <person name="Wu B."/>
            <person name="Wang M."/>
            <person name="Gao L."/>
            <person name="Sun D."/>
            <person name="Zhang P."/>
            <person name="Guo F."/>
            <person name="Wang W."/>
            <person name="Li Y."/>
            <person name="Wang J."/>
            <person name="Varshney R.K."/>
            <person name="Wang J."/>
            <person name="Ling H.Q."/>
            <person name="Wan P."/>
        </authorList>
    </citation>
    <scope>NUCLEOTIDE SEQUENCE</scope>
    <source>
        <strain evidence="3">cv. Jingnong 6</strain>
    </source>
</reference>
<sequence length="83" mass="9092">MFLQSYATFQWNKAKKDKTEAPTKEPTTVAEAPLLGPGAGAGTSVAANAALMEAATMRTAQENFLMSMMIVRVFRRWRDPLGL</sequence>
<dbReference type="Proteomes" id="UP000053144">
    <property type="component" value="Chromosome 2"/>
</dbReference>
<organism evidence="2 3">
    <name type="scientific">Phaseolus angularis</name>
    <name type="common">Azuki bean</name>
    <name type="synonym">Vigna angularis</name>
    <dbReference type="NCBI Taxonomy" id="3914"/>
    <lineage>
        <taxon>Eukaryota</taxon>
        <taxon>Viridiplantae</taxon>
        <taxon>Streptophyta</taxon>
        <taxon>Embryophyta</taxon>
        <taxon>Tracheophyta</taxon>
        <taxon>Spermatophyta</taxon>
        <taxon>Magnoliopsida</taxon>
        <taxon>eudicotyledons</taxon>
        <taxon>Gunneridae</taxon>
        <taxon>Pentapetalae</taxon>
        <taxon>rosids</taxon>
        <taxon>fabids</taxon>
        <taxon>Fabales</taxon>
        <taxon>Fabaceae</taxon>
        <taxon>Papilionoideae</taxon>
        <taxon>50 kb inversion clade</taxon>
        <taxon>NPAAA clade</taxon>
        <taxon>indigoferoid/millettioid clade</taxon>
        <taxon>Phaseoleae</taxon>
        <taxon>Vigna</taxon>
    </lineage>
</organism>
<accession>A0A0L9TUS8</accession>
<evidence type="ECO:0000256" key="1">
    <source>
        <dbReference type="SAM" id="MobiDB-lite"/>
    </source>
</evidence>
<dbReference type="OMA" id="VATMRIM"/>
<dbReference type="AlphaFoldDB" id="A0A0L9TUS8"/>